<accession>A0A7S0W6I1</accession>
<proteinExistence type="predicted"/>
<gene>
    <name evidence="3" type="ORF">HTEP1355_LOCUS20333</name>
</gene>
<sequence length="262" mass="27786">MPLSFTKIACATAAAGALVGHASAFAVSPNAPAFRVGGSPALANALPSSAQRARHGDALSLRASSNKPGKESFAIEIDKDSMTVDPSGNTQVETQGAYLDDGWTDPEATSGGGGGWFAGLFQQKPTKSLYGNAPKKSAAQLNKDLDVIEYVDGTKGSLDQAMKAGRAVPFGGLNPSQIEVYRKAKEEKTIEMQNMAEGRYIMYPDRNPQKGGQKAPAPPVPPTMPGADLAEGWYSAYDESTQSEYYYNDEGATTWERPVGRK</sequence>
<protein>
    <recommendedName>
        <fullName evidence="2">WW domain-containing protein</fullName>
    </recommendedName>
</protein>
<dbReference type="Gene3D" id="2.20.70.10">
    <property type="match status" value="1"/>
</dbReference>
<dbReference type="EMBL" id="HBFN01034994">
    <property type="protein sequence ID" value="CAD8806654.1"/>
    <property type="molecule type" value="Transcribed_RNA"/>
</dbReference>
<organism evidence="3">
    <name type="scientific">Hemiselmis tepida</name>
    <dbReference type="NCBI Taxonomy" id="464990"/>
    <lineage>
        <taxon>Eukaryota</taxon>
        <taxon>Cryptophyceae</taxon>
        <taxon>Cryptomonadales</taxon>
        <taxon>Hemiselmidaceae</taxon>
        <taxon>Hemiselmis</taxon>
    </lineage>
</organism>
<dbReference type="PROSITE" id="PS01159">
    <property type="entry name" value="WW_DOMAIN_1"/>
    <property type="match status" value="1"/>
</dbReference>
<feature type="domain" description="WW" evidence="2">
    <location>
        <begin position="227"/>
        <end position="260"/>
    </location>
</feature>
<feature type="region of interest" description="Disordered" evidence="1">
    <location>
        <begin position="205"/>
        <end position="227"/>
    </location>
</feature>
<evidence type="ECO:0000259" key="2">
    <source>
        <dbReference type="PROSITE" id="PS50020"/>
    </source>
</evidence>
<dbReference type="AlphaFoldDB" id="A0A7S0W6I1"/>
<evidence type="ECO:0000256" key="1">
    <source>
        <dbReference type="SAM" id="MobiDB-lite"/>
    </source>
</evidence>
<dbReference type="SMART" id="SM00456">
    <property type="entry name" value="WW"/>
    <property type="match status" value="1"/>
</dbReference>
<dbReference type="PROSITE" id="PS50020">
    <property type="entry name" value="WW_DOMAIN_2"/>
    <property type="match status" value="1"/>
</dbReference>
<evidence type="ECO:0000313" key="3">
    <source>
        <dbReference type="EMBL" id="CAD8806654.1"/>
    </source>
</evidence>
<name>A0A7S0W6I1_9CRYP</name>
<dbReference type="SUPFAM" id="SSF51045">
    <property type="entry name" value="WW domain"/>
    <property type="match status" value="1"/>
</dbReference>
<reference evidence="3" key="1">
    <citation type="submission" date="2021-01" db="EMBL/GenBank/DDBJ databases">
        <authorList>
            <person name="Corre E."/>
            <person name="Pelletier E."/>
            <person name="Niang G."/>
            <person name="Scheremetjew M."/>
            <person name="Finn R."/>
            <person name="Kale V."/>
            <person name="Holt S."/>
            <person name="Cochrane G."/>
            <person name="Meng A."/>
            <person name="Brown T."/>
            <person name="Cohen L."/>
        </authorList>
    </citation>
    <scope>NUCLEOTIDE SEQUENCE</scope>
    <source>
        <strain evidence="3">CCMP443</strain>
    </source>
</reference>
<dbReference type="InterPro" id="IPR001202">
    <property type="entry name" value="WW_dom"/>
</dbReference>
<dbReference type="InterPro" id="IPR036020">
    <property type="entry name" value="WW_dom_sf"/>
</dbReference>